<dbReference type="EMBL" id="BMKC01000001">
    <property type="protein sequence ID" value="GGA67069.1"/>
    <property type="molecule type" value="Genomic_DNA"/>
</dbReference>
<gene>
    <name evidence="3" type="ORF">GCM10011521_01450</name>
</gene>
<organism evidence="3 4">
    <name type="scientific">Arenimonas soli</name>
    <dbReference type="NCBI Taxonomy" id="2269504"/>
    <lineage>
        <taxon>Bacteria</taxon>
        <taxon>Pseudomonadati</taxon>
        <taxon>Pseudomonadota</taxon>
        <taxon>Gammaproteobacteria</taxon>
        <taxon>Lysobacterales</taxon>
        <taxon>Lysobacteraceae</taxon>
        <taxon>Arenimonas</taxon>
    </lineage>
</organism>
<protein>
    <recommendedName>
        <fullName evidence="5">DUF4124 domain-containing protein</fullName>
    </recommendedName>
</protein>
<evidence type="ECO:0000313" key="4">
    <source>
        <dbReference type="Proteomes" id="UP000623419"/>
    </source>
</evidence>
<evidence type="ECO:0000256" key="2">
    <source>
        <dbReference type="SAM" id="SignalP"/>
    </source>
</evidence>
<keyword evidence="4" id="KW-1185">Reference proteome</keyword>
<accession>A0ABQ1HAU3</accession>
<proteinExistence type="predicted"/>
<feature type="signal peptide" evidence="2">
    <location>
        <begin position="1"/>
        <end position="21"/>
    </location>
</feature>
<evidence type="ECO:0000313" key="3">
    <source>
        <dbReference type="EMBL" id="GGA67069.1"/>
    </source>
</evidence>
<feature type="region of interest" description="Disordered" evidence="1">
    <location>
        <begin position="85"/>
        <end position="128"/>
    </location>
</feature>
<evidence type="ECO:0000256" key="1">
    <source>
        <dbReference type="SAM" id="MobiDB-lite"/>
    </source>
</evidence>
<reference evidence="4" key="1">
    <citation type="journal article" date="2019" name="Int. J. Syst. Evol. Microbiol.">
        <title>The Global Catalogue of Microorganisms (GCM) 10K type strain sequencing project: providing services to taxonomists for standard genome sequencing and annotation.</title>
        <authorList>
            <consortium name="The Broad Institute Genomics Platform"/>
            <consortium name="The Broad Institute Genome Sequencing Center for Infectious Disease"/>
            <person name="Wu L."/>
            <person name="Ma J."/>
        </authorList>
    </citation>
    <scope>NUCLEOTIDE SEQUENCE [LARGE SCALE GENOMIC DNA]</scope>
    <source>
        <strain evidence="4">CGMCC 1.15905</strain>
    </source>
</reference>
<dbReference type="Proteomes" id="UP000623419">
    <property type="component" value="Unassembled WGS sequence"/>
</dbReference>
<name>A0ABQ1HAU3_9GAMM</name>
<dbReference type="RefSeq" id="WP_188659994.1">
    <property type="nucleotide sequence ID" value="NZ_BMKC01000001.1"/>
</dbReference>
<evidence type="ECO:0008006" key="5">
    <source>
        <dbReference type="Google" id="ProtNLM"/>
    </source>
</evidence>
<comment type="caution">
    <text evidence="3">The sequence shown here is derived from an EMBL/GenBank/DDBJ whole genome shotgun (WGS) entry which is preliminary data.</text>
</comment>
<feature type="chain" id="PRO_5047283971" description="DUF4124 domain-containing protein" evidence="2">
    <location>
        <begin position="22"/>
        <end position="128"/>
    </location>
</feature>
<feature type="region of interest" description="Disordered" evidence="1">
    <location>
        <begin position="47"/>
        <end position="66"/>
    </location>
</feature>
<keyword evidence="2" id="KW-0732">Signal</keyword>
<sequence length="128" mass="13855">MNRLALPILVAATLCAGLAHADEKTTVYKSKGASGENVYSQIELNGSQRQSVNAGSAEVPAEAEAPKTEIQVACERARKNLELLGSDNRLQRDKDGDGVPEDLTPEERQAETELSQRQITAYCEPEAE</sequence>